<keyword evidence="1" id="KW-0472">Membrane</keyword>
<accession>A0A812E4F2</accession>
<dbReference type="AlphaFoldDB" id="A0A812E4F2"/>
<name>A0A812E4F2_ACAPH</name>
<proteinExistence type="predicted"/>
<dbReference type="EMBL" id="CAHIKZ030004896">
    <property type="protein sequence ID" value="CAE1316925.1"/>
    <property type="molecule type" value="Genomic_DNA"/>
</dbReference>
<sequence>MLNTPTHRPTDFVQTSSSPRDKCDLTVDRCLSLFFAAPLSLAALSYPSLPSRYPSLPYPIPRCLILSLSALSISLCLLAIPRCLILSLVAFSLSLAALSYLSLPYPISLCLILSLSAFLLSRAALSYLSLPSRYPSLLYPISRCLLAISRCLSLYLAAFIRKF</sequence>
<feature type="transmembrane region" description="Helical" evidence="1">
    <location>
        <begin position="30"/>
        <end position="49"/>
    </location>
</feature>
<organism evidence="2 3">
    <name type="scientific">Acanthosepion pharaonis</name>
    <name type="common">Pharaoh cuttlefish</name>
    <name type="synonym">Sepia pharaonis</name>
    <dbReference type="NCBI Taxonomy" id="158019"/>
    <lineage>
        <taxon>Eukaryota</taxon>
        <taxon>Metazoa</taxon>
        <taxon>Spiralia</taxon>
        <taxon>Lophotrochozoa</taxon>
        <taxon>Mollusca</taxon>
        <taxon>Cephalopoda</taxon>
        <taxon>Coleoidea</taxon>
        <taxon>Decapodiformes</taxon>
        <taxon>Sepiida</taxon>
        <taxon>Sepiina</taxon>
        <taxon>Sepiidae</taxon>
        <taxon>Acanthosepion</taxon>
    </lineage>
</organism>
<keyword evidence="3" id="KW-1185">Reference proteome</keyword>
<protein>
    <submittedName>
        <fullName evidence="2">Uncharacterized protein</fullName>
    </submittedName>
</protein>
<feature type="transmembrane region" description="Helical" evidence="1">
    <location>
        <begin position="69"/>
        <end position="91"/>
    </location>
</feature>
<feature type="transmembrane region" description="Helical" evidence="1">
    <location>
        <begin position="103"/>
        <end position="125"/>
    </location>
</feature>
<dbReference type="Proteomes" id="UP000597762">
    <property type="component" value="Unassembled WGS sequence"/>
</dbReference>
<keyword evidence="1" id="KW-1133">Transmembrane helix</keyword>
<gene>
    <name evidence="2" type="ORF">SPHA_67627</name>
</gene>
<evidence type="ECO:0000313" key="2">
    <source>
        <dbReference type="EMBL" id="CAE1316925.1"/>
    </source>
</evidence>
<keyword evidence="1" id="KW-0812">Transmembrane</keyword>
<reference evidence="2" key="1">
    <citation type="submission" date="2021-01" db="EMBL/GenBank/DDBJ databases">
        <authorList>
            <person name="Li R."/>
            <person name="Bekaert M."/>
        </authorList>
    </citation>
    <scope>NUCLEOTIDE SEQUENCE</scope>
    <source>
        <strain evidence="2">Farmed</strain>
    </source>
</reference>
<evidence type="ECO:0000313" key="3">
    <source>
        <dbReference type="Proteomes" id="UP000597762"/>
    </source>
</evidence>
<comment type="caution">
    <text evidence="2">The sequence shown here is derived from an EMBL/GenBank/DDBJ whole genome shotgun (WGS) entry which is preliminary data.</text>
</comment>
<evidence type="ECO:0000256" key="1">
    <source>
        <dbReference type="SAM" id="Phobius"/>
    </source>
</evidence>
<feature type="transmembrane region" description="Helical" evidence="1">
    <location>
        <begin position="137"/>
        <end position="160"/>
    </location>
</feature>